<dbReference type="EMBL" id="CABWLC010000004">
    <property type="protein sequence ID" value="VXA82145.1"/>
    <property type="molecule type" value="Genomic_DNA"/>
</dbReference>
<evidence type="ECO:0000256" key="1">
    <source>
        <dbReference type="SAM" id="Phobius"/>
    </source>
</evidence>
<keyword evidence="1" id="KW-1133">Transmembrane helix</keyword>
<keyword evidence="1" id="KW-0472">Membrane</keyword>
<evidence type="ECO:0000313" key="2">
    <source>
        <dbReference type="EMBL" id="VXA82145.1"/>
    </source>
</evidence>
<gene>
    <name evidence="2" type="ORF">AERO8C_120533</name>
</gene>
<protein>
    <submittedName>
        <fullName evidence="2">Uncharacterized protein</fullName>
    </submittedName>
</protein>
<evidence type="ECO:0000313" key="3">
    <source>
        <dbReference type="Proteomes" id="UP000439123"/>
    </source>
</evidence>
<feature type="transmembrane region" description="Helical" evidence="1">
    <location>
        <begin position="103"/>
        <end position="125"/>
    </location>
</feature>
<dbReference type="RefSeq" id="WP_159158450.1">
    <property type="nucleotide sequence ID" value="NZ_LR732798.1"/>
</dbReference>
<feature type="transmembrane region" description="Helical" evidence="1">
    <location>
        <begin position="180"/>
        <end position="198"/>
    </location>
</feature>
<keyword evidence="1" id="KW-0812">Transmembrane</keyword>
<dbReference type="AlphaFoldDB" id="A0A653KUP1"/>
<accession>A0A653KUP1</accession>
<feature type="transmembrane region" description="Helical" evidence="1">
    <location>
        <begin position="29"/>
        <end position="49"/>
    </location>
</feature>
<dbReference type="Proteomes" id="UP000439123">
    <property type="component" value="Unassembled WGS sequence"/>
</dbReference>
<sequence>MIENHLKYEPASSSKYAGIKQAIKERGKIHIKTLYFFTYFMLGFAFFKSNVQNQHDADSIIRVFLDEALALYSLCFFAGCFFIFKLLEFLSKKSSIFECLKNIFYWLSNTSYEFILGLLVVYIFGFAIHAPISVNSIPWLDTSNFYAYVFFSLSLIFITFSLGLFAFVEKEVLKQSNVPKILLIISLTLLLVVLLTNVKS</sequence>
<feature type="transmembrane region" description="Helical" evidence="1">
    <location>
        <begin position="145"/>
        <end position="168"/>
    </location>
</feature>
<name>A0A653KUP1_AERVE</name>
<reference evidence="2 3" key="1">
    <citation type="submission" date="2019-10" db="EMBL/GenBank/DDBJ databases">
        <authorList>
            <person name="Karimi E."/>
        </authorList>
    </citation>
    <scope>NUCLEOTIDE SEQUENCE [LARGE SCALE GENOMIC DNA]</scope>
    <source>
        <strain evidence="2">Aeromonas sp. 8C</strain>
    </source>
</reference>
<feature type="transmembrane region" description="Helical" evidence="1">
    <location>
        <begin position="69"/>
        <end position="91"/>
    </location>
</feature>
<proteinExistence type="predicted"/>
<organism evidence="2 3">
    <name type="scientific">Aeromonas veronii</name>
    <dbReference type="NCBI Taxonomy" id="654"/>
    <lineage>
        <taxon>Bacteria</taxon>
        <taxon>Pseudomonadati</taxon>
        <taxon>Pseudomonadota</taxon>
        <taxon>Gammaproteobacteria</taxon>
        <taxon>Aeromonadales</taxon>
        <taxon>Aeromonadaceae</taxon>
        <taxon>Aeromonas</taxon>
    </lineage>
</organism>